<reference evidence="1 2" key="1">
    <citation type="submission" date="2023-12" db="EMBL/GenBank/DDBJ databases">
        <title>Chromobacterium sp. strain TRC.1.1.SA producing antimicrobial pigment.</title>
        <authorList>
            <person name="Verma N."/>
            <person name="Choksket S."/>
            <person name="Pinnaka A.K."/>
            <person name="Korpole S."/>
        </authorList>
    </citation>
    <scope>NUCLEOTIDE SEQUENCE [LARGE SCALE GENOMIC DNA]</scope>
    <source>
        <strain evidence="1 2">TRC1.1.SA</strain>
    </source>
</reference>
<gene>
    <name evidence="1" type="ORF">VA599_11670</name>
</gene>
<sequence>MELNRSLQKAILNVLSNHYPDTMDMGTLKLRLPPDFSDCQNLVDGTVQYFIEHGLVECQTTKLTPSSQHQGRFYKATAKGLDFLADDGGLSSILGTVTVKLHADTIRDVLKAKIMESNIPPEDKKRFIDTLKDLPGEALKTFTNKLIEMACDNPQAVFSSLMKFIS</sequence>
<dbReference type="RefSeq" id="WP_346788688.1">
    <property type="nucleotide sequence ID" value="NZ_JAYFSJ010000007.1"/>
</dbReference>
<dbReference type="EMBL" id="JAYFSJ010000007">
    <property type="protein sequence ID" value="MEN7431410.1"/>
    <property type="molecule type" value="Genomic_DNA"/>
</dbReference>
<evidence type="ECO:0000313" key="1">
    <source>
        <dbReference type="EMBL" id="MEN7431410.1"/>
    </source>
</evidence>
<evidence type="ECO:0000313" key="2">
    <source>
        <dbReference type="Proteomes" id="UP001405405"/>
    </source>
</evidence>
<proteinExistence type="predicted"/>
<name>A0ABV0CJQ5_9NEIS</name>
<dbReference type="Proteomes" id="UP001405405">
    <property type="component" value="Unassembled WGS sequence"/>
</dbReference>
<accession>A0ABV0CJQ5</accession>
<organism evidence="1 2">
    <name type="scientific">Chromobacterium indicum</name>
    <dbReference type="NCBI Taxonomy" id="3110228"/>
    <lineage>
        <taxon>Bacteria</taxon>
        <taxon>Pseudomonadati</taxon>
        <taxon>Pseudomonadota</taxon>
        <taxon>Betaproteobacteria</taxon>
        <taxon>Neisseriales</taxon>
        <taxon>Chromobacteriaceae</taxon>
        <taxon>Chromobacterium</taxon>
    </lineage>
</organism>
<protein>
    <submittedName>
        <fullName evidence="1">Uncharacterized protein</fullName>
    </submittedName>
</protein>
<keyword evidence="2" id="KW-1185">Reference proteome</keyword>
<comment type="caution">
    <text evidence="1">The sequence shown here is derived from an EMBL/GenBank/DDBJ whole genome shotgun (WGS) entry which is preliminary data.</text>
</comment>